<feature type="compositionally biased region" description="Low complexity" evidence="1">
    <location>
        <begin position="39"/>
        <end position="57"/>
    </location>
</feature>
<protein>
    <submittedName>
        <fullName evidence="2">Uncharacterized protein</fullName>
    </submittedName>
</protein>
<dbReference type="Proteomes" id="UP000264071">
    <property type="component" value="Unassembled WGS sequence"/>
</dbReference>
<dbReference type="AlphaFoldDB" id="A0A3D4VCY0"/>
<sequence>MLTDDAFRRALTLRERAAAIRWHARPMLHQPGLQRDVPAHTSTPAATIAPTAALTPTQRRTARWQDQCSAGNAKRFAQRLGTEQLSIHDLPLLLDSEALPADRFTPAGTSAWWSDAAEPIPAAAPAA</sequence>
<organism evidence="2 3">
    <name type="scientific">Gemmatimonas aurantiaca</name>
    <dbReference type="NCBI Taxonomy" id="173480"/>
    <lineage>
        <taxon>Bacteria</taxon>
        <taxon>Pseudomonadati</taxon>
        <taxon>Gemmatimonadota</taxon>
        <taxon>Gemmatimonadia</taxon>
        <taxon>Gemmatimonadales</taxon>
        <taxon>Gemmatimonadaceae</taxon>
        <taxon>Gemmatimonas</taxon>
    </lineage>
</organism>
<accession>A0A3D4VCY0</accession>
<evidence type="ECO:0000313" key="2">
    <source>
        <dbReference type="EMBL" id="HCT58973.1"/>
    </source>
</evidence>
<gene>
    <name evidence="2" type="ORF">DGD08_17370</name>
</gene>
<reference evidence="2 3" key="1">
    <citation type="journal article" date="2018" name="Nat. Biotechnol.">
        <title>A standardized bacterial taxonomy based on genome phylogeny substantially revises the tree of life.</title>
        <authorList>
            <person name="Parks D.H."/>
            <person name="Chuvochina M."/>
            <person name="Waite D.W."/>
            <person name="Rinke C."/>
            <person name="Skarshewski A."/>
            <person name="Chaumeil P.A."/>
            <person name="Hugenholtz P."/>
        </authorList>
    </citation>
    <scope>NUCLEOTIDE SEQUENCE [LARGE SCALE GENOMIC DNA]</scope>
    <source>
        <strain evidence="2">UBA8844</strain>
    </source>
</reference>
<name>A0A3D4VCY0_9BACT</name>
<evidence type="ECO:0000256" key="1">
    <source>
        <dbReference type="SAM" id="MobiDB-lite"/>
    </source>
</evidence>
<evidence type="ECO:0000313" key="3">
    <source>
        <dbReference type="Proteomes" id="UP000264071"/>
    </source>
</evidence>
<dbReference type="EMBL" id="DPIY01000012">
    <property type="protein sequence ID" value="HCT58973.1"/>
    <property type="molecule type" value="Genomic_DNA"/>
</dbReference>
<feature type="non-terminal residue" evidence="2">
    <location>
        <position position="127"/>
    </location>
</feature>
<proteinExistence type="predicted"/>
<comment type="caution">
    <text evidence="2">The sequence shown here is derived from an EMBL/GenBank/DDBJ whole genome shotgun (WGS) entry which is preliminary data.</text>
</comment>
<feature type="region of interest" description="Disordered" evidence="1">
    <location>
        <begin position="31"/>
        <end position="65"/>
    </location>
</feature>